<evidence type="ECO:0000313" key="10">
    <source>
        <dbReference type="Proteomes" id="UP000218896"/>
    </source>
</evidence>
<evidence type="ECO:0000256" key="5">
    <source>
        <dbReference type="PROSITE-ProRule" id="PRU01240"/>
    </source>
</evidence>
<feature type="domain" description="Peptidase S8/S53" evidence="8">
    <location>
        <begin position="313"/>
        <end position="561"/>
    </location>
</feature>
<keyword evidence="10" id="KW-1185">Reference proteome</keyword>
<gene>
    <name evidence="9" type="ORF">CK501_15500</name>
</gene>
<dbReference type="InterPro" id="IPR023827">
    <property type="entry name" value="Peptidase_S8_Asp-AS"/>
</dbReference>
<keyword evidence="2 5" id="KW-0645">Protease</keyword>
<accession>A0A2A2EWN4</accession>
<evidence type="ECO:0000256" key="2">
    <source>
        <dbReference type="ARBA" id="ARBA00022670"/>
    </source>
</evidence>
<feature type="compositionally biased region" description="Polar residues" evidence="7">
    <location>
        <begin position="135"/>
        <end position="152"/>
    </location>
</feature>
<evidence type="ECO:0000259" key="8">
    <source>
        <dbReference type="Pfam" id="PF00082"/>
    </source>
</evidence>
<evidence type="ECO:0000256" key="1">
    <source>
        <dbReference type="ARBA" id="ARBA00011073"/>
    </source>
</evidence>
<dbReference type="GO" id="GO:0004252">
    <property type="term" value="F:serine-type endopeptidase activity"/>
    <property type="evidence" value="ECO:0007669"/>
    <property type="project" value="UniProtKB-UniRule"/>
</dbReference>
<proteinExistence type="inferred from homology"/>
<dbReference type="PRINTS" id="PR00723">
    <property type="entry name" value="SUBTILISIN"/>
</dbReference>
<dbReference type="PANTHER" id="PTHR43806:SF11">
    <property type="entry name" value="CEREVISIN-RELATED"/>
    <property type="match status" value="1"/>
</dbReference>
<dbReference type="PROSITE" id="PS00136">
    <property type="entry name" value="SUBTILASE_ASP"/>
    <property type="match status" value="1"/>
</dbReference>
<protein>
    <recommendedName>
        <fullName evidence="8">Peptidase S8/S53 domain-containing protein</fullName>
    </recommendedName>
</protein>
<dbReference type="AlphaFoldDB" id="A0A2A2EWN4"/>
<feature type="active site" description="Charge relay system" evidence="5">
    <location>
        <position position="322"/>
    </location>
</feature>
<sequence length="810" mass="84730">MLLLAACGGSGDSNGPGVIRGTIEIASGTRTDADTALDLTEQGLDSSRSSPLSGVQNDGAPFPGNVTVGGYVSAESGVYGNGFQYPADASDRLQVNLVEGQRVTVNIFPAPYNPSGSSGNAPVTQLELDPVASGSADSTGSNEEANKSVQAQQDGAHNLIIRARGGGPARYVVRATSLNQGQTLGISGTDILPGEAIVTMESGMGSGRMRTQAGAAVSLAGQQRALGGGQHHVRMPREREALFQADTSRKKEVARTLEWVRELRNEPGVASAVPNSKVSTAAPLPPMTQSEYPDQEWHYTQIGVDAAWEDRTGEGVPVAILDTGIDYGNRDWHPDLAPNIDCAQQGCFDAVDEDEFPEDTGTLSHGTHVAGIAGADALESSQVAGVAYLSKLVPVRVLGSDEGSVADVIEGIRWVINDGSPRAAIINLSLGSQTNNPGLQDAIADAEAAGIIVVGASGNAGDDRQFFPAAYSTVIAVGSVDCLGRRSTFSNFGFWLDVVAPGGGSGSDCSGESSVFSAEADGGTSGRRGTSMAAPHVSGVMAMIKEGNGGLSPAVARALIREGEITQSSSGTFSVEIGRGVIDADAAVGDLSGYAALAPQPEVFELSDEDQEAELRFTGVGSRSASFTEPSVTASEDWLSVDALGKRRFRVSLETGSMEPGVFFRSTLKVSYAVDNESREFELPVTATLESGEENRNAGAHFVQLIPVDSEDPDMDTRQTLVEAEGGRYRFEFDTSEITPGEYFVIAGTDMDNDGIICGPGEACAEYPFTGQAESIEVTPTMNRDLTLETAFTRPVDTQADPGYRRNNEQ</sequence>
<dbReference type="EMBL" id="NSKD01000011">
    <property type="protein sequence ID" value="PAU76970.1"/>
    <property type="molecule type" value="Genomic_DNA"/>
</dbReference>
<feature type="region of interest" description="Disordered" evidence="7">
    <location>
        <begin position="131"/>
        <end position="152"/>
    </location>
</feature>
<dbReference type="GO" id="GO:0006508">
    <property type="term" value="P:proteolysis"/>
    <property type="evidence" value="ECO:0007669"/>
    <property type="project" value="UniProtKB-KW"/>
</dbReference>
<evidence type="ECO:0000256" key="3">
    <source>
        <dbReference type="ARBA" id="ARBA00022801"/>
    </source>
</evidence>
<dbReference type="PANTHER" id="PTHR43806">
    <property type="entry name" value="PEPTIDASE S8"/>
    <property type="match status" value="1"/>
</dbReference>
<feature type="active site" description="Charge relay system" evidence="5">
    <location>
        <position position="531"/>
    </location>
</feature>
<dbReference type="InterPro" id="IPR050131">
    <property type="entry name" value="Peptidase_S8_subtilisin-like"/>
</dbReference>
<dbReference type="PROSITE" id="PS00137">
    <property type="entry name" value="SUBTILASE_HIS"/>
    <property type="match status" value="1"/>
</dbReference>
<dbReference type="Proteomes" id="UP000218896">
    <property type="component" value="Unassembled WGS sequence"/>
</dbReference>
<dbReference type="InterPro" id="IPR000209">
    <property type="entry name" value="Peptidase_S8/S53_dom"/>
</dbReference>
<dbReference type="Pfam" id="PF00082">
    <property type="entry name" value="Peptidase_S8"/>
    <property type="match status" value="1"/>
</dbReference>
<dbReference type="InterPro" id="IPR015500">
    <property type="entry name" value="Peptidase_S8_subtilisin-rel"/>
</dbReference>
<keyword evidence="3 5" id="KW-0378">Hydrolase</keyword>
<comment type="similarity">
    <text evidence="1 5 6">Belongs to the peptidase S8 family.</text>
</comment>
<organism evidence="9 10">
    <name type="scientific">Halovibrio salipaludis</name>
    <dbReference type="NCBI Taxonomy" id="2032626"/>
    <lineage>
        <taxon>Bacteria</taxon>
        <taxon>Pseudomonadati</taxon>
        <taxon>Pseudomonadota</taxon>
        <taxon>Gammaproteobacteria</taxon>
        <taxon>Oceanospirillales</taxon>
        <taxon>Halomonadaceae</taxon>
        <taxon>Halovibrio</taxon>
    </lineage>
</organism>
<evidence type="ECO:0000256" key="4">
    <source>
        <dbReference type="ARBA" id="ARBA00022825"/>
    </source>
</evidence>
<dbReference type="PROSITE" id="PS00138">
    <property type="entry name" value="SUBTILASE_SER"/>
    <property type="match status" value="1"/>
</dbReference>
<keyword evidence="4 5" id="KW-0720">Serine protease</keyword>
<evidence type="ECO:0000256" key="6">
    <source>
        <dbReference type="RuleBase" id="RU003355"/>
    </source>
</evidence>
<dbReference type="Gene3D" id="3.40.50.200">
    <property type="entry name" value="Peptidase S8/S53 domain"/>
    <property type="match status" value="1"/>
</dbReference>
<feature type="active site" description="Charge relay system" evidence="5">
    <location>
        <position position="365"/>
    </location>
</feature>
<dbReference type="PROSITE" id="PS51892">
    <property type="entry name" value="SUBTILASE"/>
    <property type="match status" value="1"/>
</dbReference>
<reference evidence="9 10" key="1">
    <citation type="submission" date="2017-08" db="EMBL/GenBank/DDBJ databases">
        <title>Halovibrio sewagensis sp. nov., isolated from wastewater of high salinity.</title>
        <authorList>
            <person name="Dong X."/>
            <person name="Zhang G."/>
        </authorList>
    </citation>
    <scope>NUCLEOTIDE SEQUENCE [LARGE SCALE GENOMIC DNA]</scope>
    <source>
        <strain evidence="9 10">YL5-2</strain>
    </source>
</reference>
<evidence type="ECO:0000256" key="7">
    <source>
        <dbReference type="SAM" id="MobiDB-lite"/>
    </source>
</evidence>
<name>A0A2A2EWN4_9GAMM</name>
<dbReference type="InterPro" id="IPR022398">
    <property type="entry name" value="Peptidase_S8_His-AS"/>
</dbReference>
<dbReference type="InterPro" id="IPR023828">
    <property type="entry name" value="Peptidase_S8_Ser-AS"/>
</dbReference>
<comment type="caution">
    <text evidence="9">The sequence shown here is derived from an EMBL/GenBank/DDBJ whole genome shotgun (WGS) entry which is preliminary data.</text>
</comment>
<dbReference type="InterPro" id="IPR036852">
    <property type="entry name" value="Peptidase_S8/S53_dom_sf"/>
</dbReference>
<evidence type="ECO:0000313" key="9">
    <source>
        <dbReference type="EMBL" id="PAU76970.1"/>
    </source>
</evidence>
<dbReference type="SUPFAM" id="SSF52743">
    <property type="entry name" value="Subtilisin-like"/>
    <property type="match status" value="1"/>
</dbReference>